<evidence type="ECO:0000259" key="2">
    <source>
        <dbReference type="Pfam" id="PF24626"/>
    </source>
</evidence>
<dbReference type="Gene3D" id="3.30.420.10">
    <property type="entry name" value="Ribonuclease H-like superfamily/Ribonuclease H"/>
    <property type="match status" value="1"/>
</dbReference>
<organism evidence="3 4">
    <name type="scientific">Xanthoceras sorbifolium</name>
    <dbReference type="NCBI Taxonomy" id="99658"/>
    <lineage>
        <taxon>Eukaryota</taxon>
        <taxon>Viridiplantae</taxon>
        <taxon>Streptophyta</taxon>
        <taxon>Embryophyta</taxon>
        <taxon>Tracheophyta</taxon>
        <taxon>Spermatophyta</taxon>
        <taxon>Magnoliopsida</taxon>
        <taxon>eudicotyledons</taxon>
        <taxon>Gunneridae</taxon>
        <taxon>Pentapetalae</taxon>
        <taxon>rosids</taxon>
        <taxon>malvids</taxon>
        <taxon>Sapindales</taxon>
        <taxon>Sapindaceae</taxon>
        <taxon>Xanthoceroideae</taxon>
        <taxon>Xanthoceras</taxon>
    </lineage>
</organism>
<dbReference type="PANTHER" id="PTHR35046:SF18">
    <property type="entry name" value="RNA-DIRECTED DNA POLYMERASE"/>
    <property type="match status" value="1"/>
</dbReference>
<evidence type="ECO:0000313" key="3">
    <source>
        <dbReference type="EMBL" id="KAH7575788.1"/>
    </source>
</evidence>
<feature type="domain" description="Tf2-1-like SH3-like" evidence="2">
    <location>
        <begin position="266"/>
        <end position="320"/>
    </location>
</feature>
<name>A0ABQ8IGP9_9ROSI</name>
<feature type="region of interest" description="Disordered" evidence="1">
    <location>
        <begin position="325"/>
        <end position="347"/>
    </location>
</feature>
<dbReference type="InterPro" id="IPR056924">
    <property type="entry name" value="SH3_Tf2-1"/>
</dbReference>
<dbReference type="EMBL" id="JAFEMO010000002">
    <property type="protein sequence ID" value="KAH7575788.1"/>
    <property type="molecule type" value="Genomic_DNA"/>
</dbReference>
<dbReference type="PANTHER" id="PTHR35046">
    <property type="entry name" value="ZINC KNUCKLE (CCHC-TYPE) FAMILY PROTEIN"/>
    <property type="match status" value="1"/>
</dbReference>
<keyword evidence="4" id="KW-1185">Reference proteome</keyword>
<accession>A0ABQ8IGP9</accession>
<gene>
    <name evidence="3" type="ORF">JRO89_XS02G0221600</name>
</gene>
<evidence type="ECO:0000256" key="1">
    <source>
        <dbReference type="SAM" id="MobiDB-lite"/>
    </source>
</evidence>
<dbReference type="InterPro" id="IPR036397">
    <property type="entry name" value="RNaseH_sf"/>
</dbReference>
<feature type="compositionally biased region" description="Polar residues" evidence="1">
    <location>
        <begin position="332"/>
        <end position="347"/>
    </location>
</feature>
<reference evidence="3 4" key="1">
    <citation type="submission" date="2021-02" db="EMBL/GenBank/DDBJ databases">
        <title>Plant Genome Project.</title>
        <authorList>
            <person name="Zhang R.-G."/>
        </authorList>
    </citation>
    <scope>NUCLEOTIDE SEQUENCE [LARGE SCALE GENOMIC DNA]</scope>
    <source>
        <tissue evidence="3">Leaves</tissue>
    </source>
</reference>
<dbReference type="SUPFAM" id="SSF53098">
    <property type="entry name" value="Ribonuclease H-like"/>
    <property type="match status" value="1"/>
</dbReference>
<dbReference type="Proteomes" id="UP000827721">
    <property type="component" value="Unassembled WGS sequence"/>
</dbReference>
<protein>
    <recommendedName>
        <fullName evidence="2">Tf2-1-like SH3-like domain-containing protein</fullName>
    </recommendedName>
</protein>
<proteinExistence type="predicted"/>
<sequence>MRSVDKYTTEFYQLLVLNEIQETQDQLVSRYRGGLRMQILDMINLFDPVTEFQAVKTGQVVPAKIPRIDQVLVLVAVRCLGSETQQILLKLLGQPRADFGVSDVEKWGIDCPSVQGQQKRTKEGDWLRNNIFRSTCTILGKLEIKESETVYVLVGKETTADLESLWKMVNTRLDFSSAYYPQTEVVNRALEDLLRCWVGDNVRSWDLKLSQAEFSHNYAVNKSSGFSPFQVVYSIIPRSPIDLIPLPSKTRVHGKAEDFVHSLQEVHKQVFAVGEYHKLAARKIGPLEILEKINLNAYRLKLPTHIRTHDVFNIKHLIPFRGDSSNDEAVGNSRSNFSNLGRMMQQQ</sequence>
<dbReference type="InterPro" id="IPR012337">
    <property type="entry name" value="RNaseH-like_sf"/>
</dbReference>
<evidence type="ECO:0000313" key="4">
    <source>
        <dbReference type="Proteomes" id="UP000827721"/>
    </source>
</evidence>
<comment type="caution">
    <text evidence="3">The sequence shown here is derived from an EMBL/GenBank/DDBJ whole genome shotgun (WGS) entry which is preliminary data.</text>
</comment>
<dbReference type="Pfam" id="PF24626">
    <property type="entry name" value="SH3_Tf2-1"/>
    <property type="match status" value="1"/>
</dbReference>